<feature type="domain" description="GGDEF" evidence="4">
    <location>
        <begin position="244"/>
        <end position="374"/>
    </location>
</feature>
<dbReference type="Proteomes" id="UP001180536">
    <property type="component" value="Unassembled WGS sequence"/>
</dbReference>
<evidence type="ECO:0000256" key="1">
    <source>
        <dbReference type="ARBA" id="ARBA00012528"/>
    </source>
</evidence>
<dbReference type="InterPro" id="IPR000160">
    <property type="entry name" value="GGDEF_dom"/>
</dbReference>
<dbReference type="PANTHER" id="PTHR45138">
    <property type="entry name" value="REGULATORY COMPONENTS OF SENSORY TRANSDUCTION SYSTEM"/>
    <property type="match status" value="1"/>
</dbReference>
<gene>
    <name evidence="5" type="ORF">J2X16_002307</name>
</gene>
<evidence type="ECO:0000256" key="3">
    <source>
        <dbReference type="SAM" id="Phobius"/>
    </source>
</evidence>
<dbReference type="Pfam" id="PF00990">
    <property type="entry name" value="GGDEF"/>
    <property type="match status" value="1"/>
</dbReference>
<reference evidence="5 6" key="1">
    <citation type="submission" date="2023-07" db="EMBL/GenBank/DDBJ databases">
        <title>Sorghum-associated microbial communities from plants grown in Nebraska, USA.</title>
        <authorList>
            <person name="Schachtman D."/>
        </authorList>
    </citation>
    <scope>NUCLEOTIDE SEQUENCE [LARGE SCALE GENOMIC DNA]</scope>
    <source>
        <strain evidence="5 6">BE310</strain>
    </source>
</reference>
<dbReference type="SUPFAM" id="SSF55073">
    <property type="entry name" value="Nucleotide cyclase"/>
    <property type="match status" value="1"/>
</dbReference>
<keyword evidence="3" id="KW-1133">Transmembrane helix</keyword>
<accession>A0ABU1Z8L7</accession>
<comment type="catalytic activity">
    <reaction evidence="2">
        <text>2 GTP = 3',3'-c-di-GMP + 2 diphosphate</text>
        <dbReference type="Rhea" id="RHEA:24898"/>
        <dbReference type="ChEBI" id="CHEBI:33019"/>
        <dbReference type="ChEBI" id="CHEBI:37565"/>
        <dbReference type="ChEBI" id="CHEBI:58805"/>
        <dbReference type="EC" id="2.7.7.65"/>
    </reaction>
</comment>
<feature type="transmembrane region" description="Helical" evidence="3">
    <location>
        <begin position="180"/>
        <end position="200"/>
    </location>
</feature>
<proteinExistence type="predicted"/>
<comment type="caution">
    <text evidence="5">The sequence shown here is derived from an EMBL/GenBank/DDBJ whole genome shotgun (WGS) entry which is preliminary data.</text>
</comment>
<dbReference type="NCBIfam" id="TIGR00254">
    <property type="entry name" value="GGDEF"/>
    <property type="match status" value="1"/>
</dbReference>
<feature type="transmembrane region" description="Helical" evidence="3">
    <location>
        <begin position="6"/>
        <end position="24"/>
    </location>
</feature>
<keyword evidence="3" id="KW-0472">Membrane</keyword>
<dbReference type="EC" id="2.7.7.65" evidence="1"/>
<dbReference type="InterPro" id="IPR029787">
    <property type="entry name" value="Nucleotide_cyclase"/>
</dbReference>
<dbReference type="Gene3D" id="3.30.70.270">
    <property type="match status" value="1"/>
</dbReference>
<feature type="transmembrane region" description="Helical" evidence="3">
    <location>
        <begin position="144"/>
        <end position="168"/>
    </location>
</feature>
<dbReference type="PROSITE" id="PS50887">
    <property type="entry name" value="GGDEF"/>
    <property type="match status" value="1"/>
</dbReference>
<dbReference type="InterPro" id="IPR043128">
    <property type="entry name" value="Rev_trsase/Diguanyl_cyclase"/>
</dbReference>
<keyword evidence="3" id="KW-0812">Transmembrane</keyword>
<organism evidence="5 6">
    <name type="scientific">Pelomonas aquatica</name>
    <dbReference type="NCBI Taxonomy" id="431058"/>
    <lineage>
        <taxon>Bacteria</taxon>
        <taxon>Pseudomonadati</taxon>
        <taxon>Pseudomonadota</taxon>
        <taxon>Betaproteobacteria</taxon>
        <taxon>Burkholderiales</taxon>
        <taxon>Sphaerotilaceae</taxon>
        <taxon>Roseateles</taxon>
    </lineage>
</organism>
<dbReference type="PANTHER" id="PTHR45138:SF9">
    <property type="entry name" value="DIGUANYLATE CYCLASE DGCM-RELATED"/>
    <property type="match status" value="1"/>
</dbReference>
<evidence type="ECO:0000313" key="5">
    <source>
        <dbReference type="EMBL" id="MDR7296960.1"/>
    </source>
</evidence>
<dbReference type="SMART" id="SM00267">
    <property type="entry name" value="GGDEF"/>
    <property type="match status" value="1"/>
</dbReference>
<name>A0ABU1Z8L7_9BURK</name>
<feature type="transmembrane region" description="Helical" evidence="3">
    <location>
        <begin position="36"/>
        <end position="55"/>
    </location>
</feature>
<dbReference type="RefSeq" id="WP_310344638.1">
    <property type="nucleotide sequence ID" value="NZ_JAVDXQ010000003.1"/>
</dbReference>
<feature type="transmembrane region" description="Helical" evidence="3">
    <location>
        <begin position="61"/>
        <end position="82"/>
    </location>
</feature>
<evidence type="ECO:0000256" key="2">
    <source>
        <dbReference type="ARBA" id="ARBA00034247"/>
    </source>
</evidence>
<dbReference type="CDD" id="cd01949">
    <property type="entry name" value="GGDEF"/>
    <property type="match status" value="1"/>
</dbReference>
<evidence type="ECO:0000313" key="6">
    <source>
        <dbReference type="Proteomes" id="UP001180536"/>
    </source>
</evidence>
<dbReference type="InterPro" id="IPR050469">
    <property type="entry name" value="Diguanylate_Cyclase"/>
</dbReference>
<protein>
    <recommendedName>
        <fullName evidence="1">diguanylate cyclase</fullName>
        <ecNumber evidence="1">2.7.7.65</ecNumber>
    </recommendedName>
</protein>
<evidence type="ECO:0000259" key="4">
    <source>
        <dbReference type="PROSITE" id="PS50887"/>
    </source>
</evidence>
<dbReference type="EMBL" id="JAVDXQ010000003">
    <property type="protein sequence ID" value="MDR7296960.1"/>
    <property type="molecule type" value="Genomic_DNA"/>
</dbReference>
<feature type="transmembrane region" description="Helical" evidence="3">
    <location>
        <begin position="111"/>
        <end position="132"/>
    </location>
</feature>
<sequence>MITLLMAVLVNALLMSLALVVGVGIRARSGLQAWQFMLLGQAAGFTLLIAATLVLPRLLATLGVTALSASASAMVLTACRFLSLPVPRRWLVAVPLLLGVAHFAALPDQVLATGVANLTIGAQVLWGSWLLLQGAAGVRWRWLCGVAAAANGVMTLARAVLVLGWPAVYPNFITPHPLNLTSLLLLNASLVLGTMGFLLAHRDAAEQALVRLASLDTLTGLLNRREWMGRAGRALGSGAGTADPGAVLLMLDLDHFKRVNDEHGHPVGDEVLRLTGETLRTVLRASDLVGRYGGEEFCVLLRQCEPAAFERLDARLHEALAGRCREVLGFDVNFSAGAVRVQAGETLAAAIARADDQLYRAKHAGRARTCCADGVL</sequence>
<feature type="transmembrane region" description="Helical" evidence="3">
    <location>
        <begin position="89"/>
        <end position="105"/>
    </location>
</feature>
<keyword evidence="6" id="KW-1185">Reference proteome</keyword>